<feature type="transmembrane region" description="Helical" evidence="1">
    <location>
        <begin position="25"/>
        <end position="48"/>
    </location>
</feature>
<evidence type="ECO:0000313" key="3">
    <source>
        <dbReference type="Proteomes" id="UP000515728"/>
    </source>
</evidence>
<dbReference type="KEGG" id="ppel:H6H00_25115"/>
<dbReference type="PANTHER" id="PTHR42305:SF1">
    <property type="entry name" value="MEMBRANE PROTEIN RV1733C-RELATED"/>
    <property type="match status" value="1"/>
</dbReference>
<protein>
    <recommendedName>
        <fullName evidence="4">Integral membrane protein</fullName>
    </recommendedName>
</protein>
<evidence type="ECO:0000313" key="2">
    <source>
        <dbReference type="EMBL" id="QNG51388.1"/>
    </source>
</evidence>
<organism evidence="2 3">
    <name type="scientific">Pseudonocardia petroleophila</name>
    <dbReference type="NCBI Taxonomy" id="37331"/>
    <lineage>
        <taxon>Bacteria</taxon>
        <taxon>Bacillati</taxon>
        <taxon>Actinomycetota</taxon>
        <taxon>Actinomycetes</taxon>
        <taxon>Pseudonocardiales</taxon>
        <taxon>Pseudonocardiaceae</taxon>
        <taxon>Pseudonocardia</taxon>
    </lineage>
</organism>
<dbReference type="Proteomes" id="UP000515728">
    <property type="component" value="Chromosome"/>
</dbReference>
<proteinExistence type="predicted"/>
<reference evidence="2 3" key="1">
    <citation type="submission" date="2020-08" db="EMBL/GenBank/DDBJ databases">
        <authorList>
            <person name="Mo P."/>
        </authorList>
    </citation>
    <scope>NUCLEOTIDE SEQUENCE [LARGE SCALE GENOMIC DNA]</scope>
    <source>
        <strain evidence="2 3">CGMCC 4.1532</strain>
    </source>
</reference>
<gene>
    <name evidence="2" type="ORF">H6H00_25115</name>
</gene>
<sequence length="191" mass="19924">MARRRQRADRVRAGRRFTDLVEDGAAWLLASAGAFLLVAAFLTGSAAYGSAVERGRVERATRTATEAVLLEDAQAVIGEPGTVPALVSVAARWIGSDGAPRTGRVMAGAGTRAGSTMTVWLDRDGRAVAPPVDEAGAVVIGGGAAMALLVGGGMVLGGCWAAVRGLLWRANSARWQREWARVGPEWSRSVL</sequence>
<evidence type="ECO:0000256" key="1">
    <source>
        <dbReference type="SAM" id="Phobius"/>
    </source>
</evidence>
<dbReference type="RefSeq" id="WP_185718143.1">
    <property type="nucleotide sequence ID" value="NZ_BAAAWI010000001.1"/>
</dbReference>
<keyword evidence="1" id="KW-1133">Transmembrane helix</keyword>
<dbReference type="PANTHER" id="PTHR42305">
    <property type="entry name" value="MEMBRANE PROTEIN RV1733C-RELATED"/>
    <property type="match status" value="1"/>
</dbReference>
<evidence type="ECO:0008006" key="4">
    <source>
        <dbReference type="Google" id="ProtNLM"/>
    </source>
</evidence>
<dbReference type="InterPro" id="IPR039708">
    <property type="entry name" value="MT1774/Rv1733c-like"/>
</dbReference>
<accession>A0A7G7MF27</accession>
<keyword evidence="1" id="KW-0472">Membrane</keyword>
<name>A0A7G7MF27_9PSEU</name>
<keyword evidence="3" id="KW-1185">Reference proteome</keyword>
<dbReference type="AlphaFoldDB" id="A0A7G7MF27"/>
<keyword evidence="1" id="KW-0812">Transmembrane</keyword>
<dbReference type="EMBL" id="CP060131">
    <property type="protein sequence ID" value="QNG51388.1"/>
    <property type="molecule type" value="Genomic_DNA"/>
</dbReference>
<feature type="transmembrane region" description="Helical" evidence="1">
    <location>
        <begin position="138"/>
        <end position="167"/>
    </location>
</feature>